<reference evidence="2" key="1">
    <citation type="submission" date="2012-08" db="EMBL/GenBank/DDBJ databases">
        <title>The Genome Sequence of Wuchereria bancrofti.</title>
        <authorList>
            <person name="Nutman T.B."/>
            <person name="Fink D.L."/>
            <person name="Russ C."/>
            <person name="Young S."/>
            <person name="Zeng Q."/>
            <person name="Koehrsen M."/>
            <person name="Alvarado L."/>
            <person name="Berlin A."/>
            <person name="Chapman S.B."/>
            <person name="Chen Z."/>
            <person name="Freedman E."/>
            <person name="Gellesch M."/>
            <person name="Goldberg J."/>
            <person name="Griggs A."/>
            <person name="Gujja S."/>
            <person name="Heilman E.R."/>
            <person name="Heiman D."/>
            <person name="Hepburn T."/>
            <person name="Howarth C."/>
            <person name="Jen D."/>
            <person name="Larson L."/>
            <person name="Lewis B."/>
            <person name="Mehta T."/>
            <person name="Park D."/>
            <person name="Pearson M."/>
            <person name="Roberts A."/>
            <person name="Saif S."/>
            <person name="Shea T."/>
            <person name="Shenoy N."/>
            <person name="Sisk P."/>
            <person name="Stolte C."/>
            <person name="Sykes S."/>
            <person name="Walk T."/>
            <person name="White J."/>
            <person name="Yandava C."/>
            <person name="Haas B."/>
            <person name="Henn M.R."/>
            <person name="Nusbaum C."/>
            <person name="Birren B."/>
        </authorList>
    </citation>
    <scope>NUCLEOTIDE SEQUENCE [LARGE SCALE GENOMIC DNA]</scope>
    <source>
        <strain evidence="2">NA</strain>
    </source>
</reference>
<name>J9E4C2_WUCBA</name>
<organism evidence="1 2">
    <name type="scientific">Wuchereria bancrofti</name>
    <dbReference type="NCBI Taxonomy" id="6293"/>
    <lineage>
        <taxon>Eukaryota</taxon>
        <taxon>Metazoa</taxon>
        <taxon>Ecdysozoa</taxon>
        <taxon>Nematoda</taxon>
        <taxon>Chromadorea</taxon>
        <taxon>Rhabditida</taxon>
        <taxon>Spirurina</taxon>
        <taxon>Spiruromorpha</taxon>
        <taxon>Filarioidea</taxon>
        <taxon>Onchocercidae</taxon>
        <taxon>Wuchereria</taxon>
    </lineage>
</organism>
<accession>J9E4C2</accession>
<dbReference type="Gene3D" id="3.30.420.40">
    <property type="match status" value="1"/>
</dbReference>
<feature type="non-terminal residue" evidence="1">
    <location>
        <position position="90"/>
    </location>
</feature>
<feature type="non-terminal residue" evidence="1">
    <location>
        <position position="1"/>
    </location>
</feature>
<dbReference type="AlphaFoldDB" id="J9E4C2"/>
<gene>
    <name evidence="1" type="ORF">WUBG_18874</name>
</gene>
<protein>
    <submittedName>
        <fullName evidence="1">Uncharacterized protein</fullName>
    </submittedName>
</protein>
<sequence length="90" mass="10544">GDIPSQVGVREVLDEMDDTVDQSTQKAKMKEYFIGRTFVNVARPRTEIKSYMRDCMIDDWDIFEQLVDYSYSRILFSESQYQPVLFSEAA</sequence>
<evidence type="ECO:0000313" key="2">
    <source>
        <dbReference type="Proteomes" id="UP000004810"/>
    </source>
</evidence>
<dbReference type="Proteomes" id="UP000004810">
    <property type="component" value="Unassembled WGS sequence"/>
</dbReference>
<dbReference type="SUPFAM" id="SSF53067">
    <property type="entry name" value="Actin-like ATPase domain"/>
    <property type="match status" value="1"/>
</dbReference>
<comment type="caution">
    <text evidence="1">The sequence shown here is derived from an EMBL/GenBank/DDBJ whole genome shotgun (WGS) entry which is preliminary data.</text>
</comment>
<dbReference type="Pfam" id="PF00022">
    <property type="entry name" value="Actin"/>
    <property type="match status" value="1"/>
</dbReference>
<proteinExistence type="predicted"/>
<dbReference type="InterPro" id="IPR043129">
    <property type="entry name" value="ATPase_NBD"/>
</dbReference>
<evidence type="ECO:0000313" key="1">
    <source>
        <dbReference type="EMBL" id="EJW70219.1"/>
    </source>
</evidence>
<dbReference type="EMBL" id="ADBV01022992">
    <property type="protein sequence ID" value="EJW70219.1"/>
    <property type="molecule type" value="Genomic_DNA"/>
</dbReference>
<dbReference type="InterPro" id="IPR004000">
    <property type="entry name" value="Actin"/>
</dbReference>